<dbReference type="RefSeq" id="WP_133868639.1">
    <property type="nucleotide sequence ID" value="NZ_SOAU01000001.1"/>
</dbReference>
<evidence type="ECO:0000313" key="4">
    <source>
        <dbReference type="EMBL" id="TDT16244.1"/>
    </source>
</evidence>
<proteinExistence type="predicted"/>
<dbReference type="EMBL" id="SOAU01000001">
    <property type="protein sequence ID" value="TDT16244.1"/>
    <property type="molecule type" value="Genomic_DNA"/>
</dbReference>
<comment type="caution">
    <text evidence="4">The sequence shown here is derived from an EMBL/GenBank/DDBJ whole genome shotgun (WGS) entry which is preliminary data.</text>
</comment>
<keyword evidence="5" id="KW-1185">Reference proteome</keyword>
<dbReference type="GO" id="GO:0016787">
    <property type="term" value="F:hydrolase activity"/>
    <property type="evidence" value="ECO:0007669"/>
    <property type="project" value="UniProtKB-KW"/>
</dbReference>
<evidence type="ECO:0000256" key="2">
    <source>
        <dbReference type="SAM" id="Phobius"/>
    </source>
</evidence>
<dbReference type="PANTHER" id="PTHR48081">
    <property type="entry name" value="AB HYDROLASE SUPERFAMILY PROTEIN C4A8.06C"/>
    <property type="match status" value="1"/>
</dbReference>
<dbReference type="PANTHER" id="PTHR48081:SF33">
    <property type="entry name" value="KYNURENINE FORMAMIDASE"/>
    <property type="match status" value="1"/>
</dbReference>
<gene>
    <name evidence="4" type="ORF">BDK89_1828</name>
</gene>
<keyword evidence="1" id="KW-0378">Hydrolase</keyword>
<sequence>MIAAAWLFLAGIVSLPIVWNAAKPVIDPTRRYSPWWLPAMVISETAPLWLVLHLAAIAVGVVGGGLDSAFGVVGAAMLGVSSVLLVWVLTRTAIGVRRLRRHVSGAIHRARGPGRWRGRPIPTPPGVREQHSIEWRGPLTLDLTRPDDDRRKLPVVVYVHGGGWTGGDPQRQARDLYHALALDGWASLGIRYPFTPHVTVEDQIAAVREAVRWARTELSAHGVEPSTVVLAGGSAGGHLAAMAALTADGDDERVAACVGMYGVYDMANRNRTRAHWDKIRNEVMLSTVDEQPERYRAVSPIDRVHDDTPPFLIVHGTHDTLVPAGEGQQFVEVLRAAGRPVDYVPVYGAQHAFDALSGVTSRTAAAVIRDWLGVTVLRQAPTA</sequence>
<keyword evidence="2" id="KW-1133">Transmembrane helix</keyword>
<evidence type="ECO:0000256" key="1">
    <source>
        <dbReference type="ARBA" id="ARBA00022801"/>
    </source>
</evidence>
<keyword evidence="2" id="KW-0472">Membrane</keyword>
<protein>
    <submittedName>
        <fullName evidence="4">Acetyl esterase/lipase</fullName>
    </submittedName>
</protein>
<dbReference type="InterPro" id="IPR050300">
    <property type="entry name" value="GDXG_lipolytic_enzyme"/>
</dbReference>
<dbReference type="Gene3D" id="3.40.50.1820">
    <property type="entry name" value="alpha/beta hydrolase"/>
    <property type="match status" value="1"/>
</dbReference>
<accession>A0A4R7HZQ6</accession>
<feature type="transmembrane region" description="Helical" evidence="2">
    <location>
        <begin position="69"/>
        <end position="89"/>
    </location>
</feature>
<dbReference type="InterPro" id="IPR049492">
    <property type="entry name" value="BD-FAE-like_dom"/>
</dbReference>
<evidence type="ECO:0000259" key="3">
    <source>
        <dbReference type="Pfam" id="PF20434"/>
    </source>
</evidence>
<keyword evidence="2" id="KW-0812">Transmembrane</keyword>
<dbReference type="InterPro" id="IPR029058">
    <property type="entry name" value="AB_hydrolase_fold"/>
</dbReference>
<feature type="domain" description="BD-FAE-like" evidence="3">
    <location>
        <begin position="141"/>
        <end position="333"/>
    </location>
</feature>
<dbReference type="Pfam" id="PF20434">
    <property type="entry name" value="BD-FAE"/>
    <property type="match status" value="1"/>
</dbReference>
<dbReference type="OrthoDB" id="9803828at2"/>
<reference evidence="4 5" key="1">
    <citation type="submission" date="2019-03" db="EMBL/GenBank/DDBJ databases">
        <title>Sequencing the genomes of 1000 actinobacteria strains.</title>
        <authorList>
            <person name="Klenk H.-P."/>
        </authorList>
    </citation>
    <scope>NUCLEOTIDE SEQUENCE [LARGE SCALE GENOMIC DNA]</scope>
    <source>
        <strain evidence="4 5">DSM 18936</strain>
    </source>
</reference>
<dbReference type="AlphaFoldDB" id="A0A4R7HZQ6"/>
<dbReference type="SUPFAM" id="SSF53474">
    <property type="entry name" value="alpha/beta-Hydrolases"/>
    <property type="match status" value="1"/>
</dbReference>
<organism evidence="4 5">
    <name type="scientific">Ilumatobacter fluminis</name>
    <dbReference type="NCBI Taxonomy" id="467091"/>
    <lineage>
        <taxon>Bacteria</taxon>
        <taxon>Bacillati</taxon>
        <taxon>Actinomycetota</taxon>
        <taxon>Acidimicrobiia</taxon>
        <taxon>Acidimicrobiales</taxon>
        <taxon>Ilumatobacteraceae</taxon>
        <taxon>Ilumatobacter</taxon>
    </lineage>
</organism>
<feature type="transmembrane region" description="Helical" evidence="2">
    <location>
        <begin position="36"/>
        <end position="62"/>
    </location>
</feature>
<name>A0A4R7HZQ6_9ACTN</name>
<evidence type="ECO:0000313" key="5">
    <source>
        <dbReference type="Proteomes" id="UP000294558"/>
    </source>
</evidence>
<dbReference type="Proteomes" id="UP000294558">
    <property type="component" value="Unassembled WGS sequence"/>
</dbReference>